<name>A0ABZ0HNL9_9HYPH</name>
<evidence type="ECO:0000313" key="2">
    <source>
        <dbReference type="Proteomes" id="UP001626536"/>
    </source>
</evidence>
<keyword evidence="2" id="KW-1185">Reference proteome</keyword>
<dbReference type="Proteomes" id="UP001626536">
    <property type="component" value="Chromosome"/>
</dbReference>
<sequence length="128" mass="13576">MKAQTVSGEPSRPPHVPISDVLGRVSDELAHLARLLDHLESLIGPLILEAGRRDADVLHHAQSIDHIGQKLSGLAAFLAALAPDASGQWLIDPSAAAKVLTLADLASRLGFSKDDARSLDAWGDCDLF</sequence>
<dbReference type="EMBL" id="CP136862">
    <property type="protein sequence ID" value="WOJ88496.1"/>
    <property type="molecule type" value="Genomic_DNA"/>
</dbReference>
<dbReference type="RefSeq" id="WP_407337932.1">
    <property type="nucleotide sequence ID" value="NZ_CP136862.1"/>
</dbReference>
<accession>A0ABZ0HNL9</accession>
<evidence type="ECO:0000313" key="1">
    <source>
        <dbReference type="EMBL" id="WOJ88496.1"/>
    </source>
</evidence>
<gene>
    <name evidence="1" type="ORF">RZS28_11745</name>
</gene>
<organism evidence="1 2">
    <name type="scientific">Methylocapsa polymorpha</name>
    <dbReference type="NCBI Taxonomy" id="3080828"/>
    <lineage>
        <taxon>Bacteria</taxon>
        <taxon>Pseudomonadati</taxon>
        <taxon>Pseudomonadota</taxon>
        <taxon>Alphaproteobacteria</taxon>
        <taxon>Hyphomicrobiales</taxon>
        <taxon>Beijerinckiaceae</taxon>
        <taxon>Methylocapsa</taxon>
    </lineage>
</organism>
<proteinExistence type="predicted"/>
<protein>
    <submittedName>
        <fullName evidence="1">Uncharacterized protein</fullName>
    </submittedName>
</protein>
<reference evidence="1 2" key="1">
    <citation type="submission" date="2023-10" db="EMBL/GenBank/DDBJ databases">
        <title>Novel methanotroph of the genus Methylocapsa from a subarctic wetland.</title>
        <authorList>
            <person name="Belova S.E."/>
            <person name="Oshkin I.Y."/>
            <person name="Miroshnikov K."/>
            <person name="Dedysh S.N."/>
        </authorList>
    </citation>
    <scope>NUCLEOTIDE SEQUENCE [LARGE SCALE GENOMIC DNA]</scope>
    <source>
        <strain evidence="1 2">RX1</strain>
    </source>
</reference>